<feature type="signal peptide" evidence="3">
    <location>
        <begin position="1"/>
        <end position="20"/>
    </location>
</feature>
<dbReference type="Gene3D" id="3.30.465.10">
    <property type="match status" value="1"/>
</dbReference>
<sequence length="579" mass="62686">MLRLLPLLLLFSSTLRTCSGGGGVTPVQLFIQCFSKAAHAPNLLALPNTASFNSVLFSSFQNQRFLLSPDAVKPSLIVSASNESHVQAAVSCARVADLGIRTRSGGHDYEGMSNTAARSVTGGNAPFITLDISALRSISFDAALATAWVQAGATVGEIYYAIGKKSDTLAFPAGICPTTGLGGHFSGGGIGPLTRKFGLSADNILDARIVDAQGRLLDRKAMGEDLFWAIRGAGSAGFGVAVAFKIRLVSIPPVVTTFNVVKTLRQNATGLVARWEEIAHEFDTNLFVRVIAQASKESDGTGTIQITFNSFYLGRLEELLAVALRSFPELGLTAADCTERSWLESTLFFNGDAGKPTETFLDRKQATNSSFKGKSDFVKVPIGGGGLEKIWWFMMEAAIEEPMVLILEPFGGKMSEIGEDAIAFPHRKGNLYNIQYFMRWFETEEAAIQKHLEWMRKLYAFMAPYVSGEPRAAYYNYKDIDLGRNVEGKGTTYSSAKVWGEKYFKAATAATQARDRPHGSRRRSSLPHPCDRERSRPALRPTTAMTRGRALAGDLTAGQAPATTSVCGRLPSRLAAAYP</sequence>
<protein>
    <recommendedName>
        <fullName evidence="4">FAD-binding PCMH-type domain-containing protein</fullName>
    </recommendedName>
</protein>
<dbReference type="InterPro" id="IPR036318">
    <property type="entry name" value="FAD-bd_PCMH-like_sf"/>
</dbReference>
<organism evidence="5 6">
    <name type="scientific">Platanthera zijinensis</name>
    <dbReference type="NCBI Taxonomy" id="2320716"/>
    <lineage>
        <taxon>Eukaryota</taxon>
        <taxon>Viridiplantae</taxon>
        <taxon>Streptophyta</taxon>
        <taxon>Embryophyta</taxon>
        <taxon>Tracheophyta</taxon>
        <taxon>Spermatophyta</taxon>
        <taxon>Magnoliopsida</taxon>
        <taxon>Liliopsida</taxon>
        <taxon>Asparagales</taxon>
        <taxon>Orchidaceae</taxon>
        <taxon>Orchidoideae</taxon>
        <taxon>Orchideae</taxon>
        <taxon>Orchidinae</taxon>
        <taxon>Platanthera</taxon>
    </lineage>
</organism>
<dbReference type="InterPro" id="IPR016169">
    <property type="entry name" value="FAD-bd_PCMH_sub2"/>
</dbReference>
<evidence type="ECO:0000256" key="2">
    <source>
        <dbReference type="SAM" id="MobiDB-lite"/>
    </source>
</evidence>
<dbReference type="InterPro" id="IPR016166">
    <property type="entry name" value="FAD-bd_PCMH"/>
</dbReference>
<evidence type="ECO:0000259" key="4">
    <source>
        <dbReference type="PROSITE" id="PS51387"/>
    </source>
</evidence>
<dbReference type="GO" id="GO:0071949">
    <property type="term" value="F:FAD binding"/>
    <property type="evidence" value="ECO:0007669"/>
    <property type="project" value="InterPro"/>
</dbReference>
<proteinExistence type="predicted"/>
<dbReference type="Gene3D" id="3.40.462.20">
    <property type="match status" value="1"/>
</dbReference>
<feature type="domain" description="FAD-binding PCMH-type" evidence="4">
    <location>
        <begin position="70"/>
        <end position="251"/>
    </location>
</feature>
<dbReference type="PROSITE" id="PS51387">
    <property type="entry name" value="FAD_PCMH"/>
    <property type="match status" value="1"/>
</dbReference>
<gene>
    <name evidence="5" type="ORF">KSP39_PZI023971</name>
</gene>
<evidence type="ECO:0000256" key="1">
    <source>
        <dbReference type="ARBA" id="ARBA00001974"/>
    </source>
</evidence>
<dbReference type="AlphaFoldDB" id="A0AAP0FT58"/>
<evidence type="ECO:0000313" key="5">
    <source>
        <dbReference type="EMBL" id="KAK8913729.1"/>
    </source>
</evidence>
<comment type="cofactor">
    <cofactor evidence="1">
        <name>FAD</name>
        <dbReference type="ChEBI" id="CHEBI:57692"/>
    </cofactor>
</comment>
<dbReference type="PANTHER" id="PTHR32448">
    <property type="entry name" value="OS08G0158400 PROTEIN"/>
    <property type="match status" value="1"/>
</dbReference>
<dbReference type="Pfam" id="PF01565">
    <property type="entry name" value="FAD_binding_4"/>
    <property type="match status" value="1"/>
</dbReference>
<keyword evidence="6" id="KW-1185">Reference proteome</keyword>
<accession>A0AAP0FT58</accession>
<feature type="region of interest" description="Disordered" evidence="2">
    <location>
        <begin position="510"/>
        <end position="546"/>
    </location>
</feature>
<dbReference type="InterPro" id="IPR006094">
    <property type="entry name" value="Oxid_FAD_bind_N"/>
</dbReference>
<name>A0AAP0FT58_9ASPA</name>
<reference evidence="5 6" key="1">
    <citation type="journal article" date="2022" name="Nat. Plants">
        <title>Genomes of leafy and leafless Platanthera orchids illuminate the evolution of mycoheterotrophy.</title>
        <authorList>
            <person name="Li M.H."/>
            <person name="Liu K.W."/>
            <person name="Li Z."/>
            <person name="Lu H.C."/>
            <person name="Ye Q.L."/>
            <person name="Zhang D."/>
            <person name="Wang J.Y."/>
            <person name="Li Y.F."/>
            <person name="Zhong Z.M."/>
            <person name="Liu X."/>
            <person name="Yu X."/>
            <person name="Liu D.K."/>
            <person name="Tu X.D."/>
            <person name="Liu B."/>
            <person name="Hao Y."/>
            <person name="Liao X.Y."/>
            <person name="Jiang Y.T."/>
            <person name="Sun W.H."/>
            <person name="Chen J."/>
            <person name="Chen Y.Q."/>
            <person name="Ai Y."/>
            <person name="Zhai J.W."/>
            <person name="Wu S.S."/>
            <person name="Zhou Z."/>
            <person name="Hsiao Y.Y."/>
            <person name="Wu W.L."/>
            <person name="Chen Y.Y."/>
            <person name="Lin Y.F."/>
            <person name="Hsu J.L."/>
            <person name="Li C.Y."/>
            <person name="Wang Z.W."/>
            <person name="Zhao X."/>
            <person name="Zhong W.Y."/>
            <person name="Ma X.K."/>
            <person name="Ma L."/>
            <person name="Huang J."/>
            <person name="Chen G.Z."/>
            <person name="Huang M.Z."/>
            <person name="Huang L."/>
            <person name="Peng D.H."/>
            <person name="Luo Y.B."/>
            <person name="Zou S.Q."/>
            <person name="Chen S.P."/>
            <person name="Lan S."/>
            <person name="Tsai W.C."/>
            <person name="Van de Peer Y."/>
            <person name="Liu Z.J."/>
        </authorList>
    </citation>
    <scope>NUCLEOTIDE SEQUENCE [LARGE SCALE GENOMIC DNA]</scope>
    <source>
        <strain evidence="5">Lor287</strain>
    </source>
</reference>
<keyword evidence="3" id="KW-0732">Signal</keyword>
<dbReference type="EMBL" id="JBBWWQ010000021">
    <property type="protein sequence ID" value="KAK8913729.1"/>
    <property type="molecule type" value="Genomic_DNA"/>
</dbReference>
<evidence type="ECO:0000256" key="3">
    <source>
        <dbReference type="SAM" id="SignalP"/>
    </source>
</evidence>
<feature type="chain" id="PRO_5042859552" description="FAD-binding PCMH-type domain-containing protein" evidence="3">
    <location>
        <begin position="21"/>
        <end position="579"/>
    </location>
</feature>
<comment type="caution">
    <text evidence="5">The sequence shown here is derived from an EMBL/GenBank/DDBJ whole genome shotgun (WGS) entry which is preliminary data.</text>
</comment>
<dbReference type="Proteomes" id="UP001418222">
    <property type="component" value="Unassembled WGS sequence"/>
</dbReference>
<dbReference type="SUPFAM" id="SSF56176">
    <property type="entry name" value="FAD-binding/transporter-associated domain-like"/>
    <property type="match status" value="1"/>
</dbReference>
<dbReference type="Gene3D" id="3.30.43.10">
    <property type="entry name" value="Uridine Diphospho-n-acetylenolpyruvylglucosamine Reductase, domain 2"/>
    <property type="match status" value="1"/>
</dbReference>
<dbReference type="InterPro" id="IPR016167">
    <property type="entry name" value="FAD-bd_PCMH_sub1"/>
</dbReference>
<evidence type="ECO:0000313" key="6">
    <source>
        <dbReference type="Proteomes" id="UP001418222"/>
    </source>
</evidence>